<dbReference type="STRING" id="1043005.A0A074YPH6"/>
<accession>A0A074YPH6</accession>
<name>A0A074YPH6_AURSE</name>
<dbReference type="GeneID" id="25371332"/>
<organism evidence="2 3">
    <name type="scientific">Aureobasidium subglaciale (strain EXF-2481)</name>
    <name type="common">Aureobasidium pullulans var. subglaciale</name>
    <dbReference type="NCBI Taxonomy" id="1043005"/>
    <lineage>
        <taxon>Eukaryota</taxon>
        <taxon>Fungi</taxon>
        <taxon>Dikarya</taxon>
        <taxon>Ascomycota</taxon>
        <taxon>Pezizomycotina</taxon>
        <taxon>Dothideomycetes</taxon>
        <taxon>Dothideomycetidae</taxon>
        <taxon>Dothideales</taxon>
        <taxon>Saccotheciaceae</taxon>
        <taxon>Aureobasidium</taxon>
    </lineage>
</organism>
<gene>
    <name evidence="2" type="ORF">AUEXF2481DRAFT_76186</name>
</gene>
<evidence type="ECO:0000256" key="1">
    <source>
        <dbReference type="SAM" id="MobiDB-lite"/>
    </source>
</evidence>
<feature type="compositionally biased region" description="Acidic residues" evidence="1">
    <location>
        <begin position="363"/>
        <end position="373"/>
    </location>
</feature>
<dbReference type="InParanoid" id="A0A074YPH6"/>
<protein>
    <recommendedName>
        <fullName evidence="4">Ubiquitin-like domain-containing protein</fullName>
    </recommendedName>
</protein>
<feature type="region of interest" description="Disordered" evidence="1">
    <location>
        <begin position="307"/>
        <end position="386"/>
    </location>
</feature>
<evidence type="ECO:0000313" key="3">
    <source>
        <dbReference type="Proteomes" id="UP000030641"/>
    </source>
</evidence>
<feature type="compositionally biased region" description="Polar residues" evidence="1">
    <location>
        <begin position="38"/>
        <end position="48"/>
    </location>
</feature>
<feature type="compositionally biased region" description="Acidic residues" evidence="1">
    <location>
        <begin position="322"/>
        <end position="352"/>
    </location>
</feature>
<reference evidence="2 3" key="1">
    <citation type="journal article" date="2014" name="BMC Genomics">
        <title>Genome sequencing of four Aureobasidium pullulans varieties: biotechnological potential, stress tolerance, and description of new species.</title>
        <authorList>
            <person name="Gostin Ar C."/>
            <person name="Ohm R.A."/>
            <person name="Kogej T."/>
            <person name="Sonjak S."/>
            <person name="Turk M."/>
            <person name="Zajc J."/>
            <person name="Zalar P."/>
            <person name="Grube M."/>
            <person name="Sun H."/>
            <person name="Han J."/>
            <person name="Sharma A."/>
            <person name="Chiniquy J."/>
            <person name="Ngan C.Y."/>
            <person name="Lipzen A."/>
            <person name="Barry K."/>
            <person name="Grigoriev I.V."/>
            <person name="Gunde-Cimerman N."/>
        </authorList>
    </citation>
    <scope>NUCLEOTIDE SEQUENCE [LARGE SCALE GENOMIC DNA]</scope>
    <source>
        <strain evidence="2 3">EXF-2481</strain>
    </source>
</reference>
<dbReference type="AlphaFoldDB" id="A0A074YPH6"/>
<dbReference type="RefSeq" id="XP_013348302.1">
    <property type="nucleotide sequence ID" value="XM_013492848.1"/>
</dbReference>
<dbReference type="Proteomes" id="UP000030641">
    <property type="component" value="Unassembled WGS sequence"/>
</dbReference>
<feature type="compositionally biased region" description="Basic and acidic residues" evidence="1">
    <location>
        <begin position="1"/>
        <end position="10"/>
    </location>
</feature>
<dbReference type="OrthoDB" id="3934090at2759"/>
<dbReference type="HOGENOM" id="CLU_546244_0_0_1"/>
<proteinExistence type="predicted"/>
<dbReference type="EMBL" id="KL584750">
    <property type="protein sequence ID" value="KEQ99585.1"/>
    <property type="molecule type" value="Genomic_DNA"/>
</dbReference>
<sequence length="554" mass="61788">MDSHTQHDPKQQGNMAAEQPASFGQHDPRSQPPPSIRPGTTNAQQTPISQQAFWSNPAFVAQYYQQAQTAQQVPSFNGAFQMPYQQDMQPFPAASFDNSNHQTTFDPATQMMQNWHMANSAQNRGFAPGMSYPAQQYSGKQDATQQVPRQQQDLQQMYHQPAPFSRQQAAQTPTEVENDHRVNGASSNEISDFDMDDPSAQLMGELQDAIAESARSPTPSIKEAGVSKSDVNTMGFPSLPSFMNYEAHASNLRTNDEHVSGPQNDQDLDHETFKSLGQDDLSAKTGQFEATELADQVDQVVANLRDEEMQDSDLGEHSSTPEYDETTTSDDEDLDTGADIDVDIEDYADDDSSTQRESSVLVSDEDTAQDDTAADSAADRVVTDDEEVEDYVSENEIEDGDVSDAVSCSREEAHDSAVESPQEVEFEGYSLTMSPFKAIKKKLAKKADKDLHNKAVKLQPHHLPAHRYWVAVLMHTVAPQKAKVEKDFVWLKGNKSNTVETMWNEYRNVTTEEQHQILFCGKVPQFTDSLEELDIFDDKLVVFRAAKQEVIVID</sequence>
<evidence type="ECO:0008006" key="4">
    <source>
        <dbReference type="Google" id="ProtNLM"/>
    </source>
</evidence>
<evidence type="ECO:0000313" key="2">
    <source>
        <dbReference type="EMBL" id="KEQ99585.1"/>
    </source>
</evidence>
<feature type="region of interest" description="Disordered" evidence="1">
    <location>
        <begin position="1"/>
        <end position="48"/>
    </location>
</feature>
<keyword evidence="3" id="KW-1185">Reference proteome</keyword>